<reference evidence="3 4" key="1">
    <citation type="journal article" date="2024" name="BMC Genomics">
        <title>De novo assembly and annotation of Popillia japonica's genome with initial clues to its potential as an invasive pest.</title>
        <authorList>
            <person name="Cucini C."/>
            <person name="Boschi S."/>
            <person name="Funari R."/>
            <person name="Cardaioli E."/>
            <person name="Iannotti N."/>
            <person name="Marturano G."/>
            <person name="Paoli F."/>
            <person name="Bruttini M."/>
            <person name="Carapelli A."/>
            <person name="Frati F."/>
            <person name="Nardi F."/>
        </authorList>
    </citation>
    <scope>NUCLEOTIDE SEQUENCE [LARGE SCALE GENOMIC DNA]</scope>
    <source>
        <strain evidence="3">DMR45628</strain>
    </source>
</reference>
<organism evidence="3 4">
    <name type="scientific">Popillia japonica</name>
    <name type="common">Japanese beetle</name>
    <dbReference type="NCBI Taxonomy" id="7064"/>
    <lineage>
        <taxon>Eukaryota</taxon>
        <taxon>Metazoa</taxon>
        <taxon>Ecdysozoa</taxon>
        <taxon>Arthropoda</taxon>
        <taxon>Hexapoda</taxon>
        <taxon>Insecta</taxon>
        <taxon>Pterygota</taxon>
        <taxon>Neoptera</taxon>
        <taxon>Endopterygota</taxon>
        <taxon>Coleoptera</taxon>
        <taxon>Polyphaga</taxon>
        <taxon>Scarabaeiformia</taxon>
        <taxon>Scarabaeidae</taxon>
        <taxon>Rutelinae</taxon>
        <taxon>Popillia</taxon>
    </lineage>
</organism>
<keyword evidence="1" id="KW-0479">Metal-binding</keyword>
<dbReference type="AlphaFoldDB" id="A0AAW1ITE7"/>
<keyword evidence="4" id="KW-1185">Reference proteome</keyword>
<evidence type="ECO:0000313" key="4">
    <source>
        <dbReference type="Proteomes" id="UP001458880"/>
    </source>
</evidence>
<evidence type="ECO:0000313" key="3">
    <source>
        <dbReference type="EMBL" id="KAK9693282.1"/>
    </source>
</evidence>
<proteinExistence type="predicted"/>
<accession>A0AAW1ITE7</accession>
<dbReference type="InterPro" id="IPR007527">
    <property type="entry name" value="Znf_SWIM"/>
</dbReference>
<gene>
    <name evidence="3" type="ORF">QE152_g34319</name>
</gene>
<sequence>MDCTVELDSLTEHRGNNVSEVLQENSAEEGKLRRMQLMNLYPEGYPSTPFSAKCRHPVIKKKLSRPMFDKLRNFIHLDDNSKMKSRDSPKYDKLFKIVEAAFPLPVSTSMKNKTYDIEMHTDKEDGIVKGICACPRGLVSCHHMAALCIYARDNVSVTDPQCSCNIPIPGKDDKPLEDLYPSRRADYLACRTELSDTVVEEFRESFSNFDNVIGCTWLWNAEPADISLDILRPIEDILHSDEYIYSGQKMKTFMEMAKLSDKEVNSAMDMTIGQSGNTN</sequence>
<keyword evidence="1" id="KW-0862">Zinc</keyword>
<dbReference type="Proteomes" id="UP001458880">
    <property type="component" value="Unassembled WGS sequence"/>
</dbReference>
<feature type="domain" description="SWIM-type" evidence="2">
    <location>
        <begin position="115"/>
        <end position="152"/>
    </location>
</feature>
<keyword evidence="1" id="KW-0863">Zinc-finger</keyword>
<dbReference type="GO" id="GO:0008270">
    <property type="term" value="F:zinc ion binding"/>
    <property type="evidence" value="ECO:0007669"/>
    <property type="project" value="UniProtKB-KW"/>
</dbReference>
<comment type="caution">
    <text evidence="3">The sequence shown here is derived from an EMBL/GenBank/DDBJ whole genome shotgun (WGS) entry which is preliminary data.</text>
</comment>
<protein>
    <recommendedName>
        <fullName evidence="2">SWIM-type domain-containing protein</fullName>
    </recommendedName>
</protein>
<dbReference type="PROSITE" id="PS50966">
    <property type="entry name" value="ZF_SWIM"/>
    <property type="match status" value="1"/>
</dbReference>
<dbReference type="EMBL" id="JASPKY010000547">
    <property type="protein sequence ID" value="KAK9693282.1"/>
    <property type="molecule type" value="Genomic_DNA"/>
</dbReference>
<evidence type="ECO:0000259" key="2">
    <source>
        <dbReference type="PROSITE" id="PS50966"/>
    </source>
</evidence>
<name>A0AAW1ITE7_POPJA</name>
<evidence type="ECO:0000256" key="1">
    <source>
        <dbReference type="PROSITE-ProRule" id="PRU00325"/>
    </source>
</evidence>